<dbReference type="WBParaSite" id="Pan_g4416.t1">
    <property type="protein sequence ID" value="Pan_g4416.t1"/>
    <property type="gene ID" value="Pan_g4416"/>
</dbReference>
<name>A0A7E4VWY9_PANRE</name>
<evidence type="ECO:0000256" key="1">
    <source>
        <dbReference type="SAM" id="SignalP"/>
    </source>
</evidence>
<sequence>MQSLSIIFVLLISIPLFCDAYYAVNPYSNPDDAIASWDVCFDTSECQGKPCYCASAALGIVPEVPSALKEVPEVRHFYCYDAYTDCRCLAFMCLCTYKCDLSVNEVEE</sequence>
<organism evidence="2 3">
    <name type="scientific">Panagrellus redivivus</name>
    <name type="common">Microworm</name>
    <dbReference type="NCBI Taxonomy" id="6233"/>
    <lineage>
        <taxon>Eukaryota</taxon>
        <taxon>Metazoa</taxon>
        <taxon>Ecdysozoa</taxon>
        <taxon>Nematoda</taxon>
        <taxon>Chromadorea</taxon>
        <taxon>Rhabditida</taxon>
        <taxon>Tylenchina</taxon>
        <taxon>Panagrolaimomorpha</taxon>
        <taxon>Panagrolaimoidea</taxon>
        <taxon>Panagrolaimidae</taxon>
        <taxon>Panagrellus</taxon>
    </lineage>
</organism>
<feature type="signal peptide" evidence="1">
    <location>
        <begin position="1"/>
        <end position="20"/>
    </location>
</feature>
<dbReference type="Proteomes" id="UP000492821">
    <property type="component" value="Unassembled WGS sequence"/>
</dbReference>
<reference evidence="2" key="1">
    <citation type="journal article" date="2013" name="Genetics">
        <title>The draft genome and transcriptome of Panagrellus redivivus are shaped by the harsh demands of a free-living lifestyle.</title>
        <authorList>
            <person name="Srinivasan J."/>
            <person name="Dillman A.R."/>
            <person name="Macchietto M.G."/>
            <person name="Heikkinen L."/>
            <person name="Lakso M."/>
            <person name="Fracchia K.M."/>
            <person name="Antoshechkin I."/>
            <person name="Mortazavi A."/>
            <person name="Wong G."/>
            <person name="Sternberg P.W."/>
        </authorList>
    </citation>
    <scope>NUCLEOTIDE SEQUENCE [LARGE SCALE GENOMIC DNA]</scope>
    <source>
        <strain evidence="2">MT8872</strain>
    </source>
</reference>
<proteinExistence type="predicted"/>
<keyword evidence="1" id="KW-0732">Signal</keyword>
<evidence type="ECO:0000313" key="3">
    <source>
        <dbReference type="WBParaSite" id="Pan_g4416.t1"/>
    </source>
</evidence>
<protein>
    <submittedName>
        <fullName evidence="3">WAP domain-containing protein</fullName>
    </submittedName>
</protein>
<keyword evidence="2" id="KW-1185">Reference proteome</keyword>
<accession>A0A7E4VWY9</accession>
<reference evidence="3" key="2">
    <citation type="submission" date="2020-10" db="UniProtKB">
        <authorList>
            <consortium name="WormBaseParasite"/>
        </authorList>
    </citation>
    <scope>IDENTIFICATION</scope>
</reference>
<feature type="chain" id="PRO_5028917966" evidence="1">
    <location>
        <begin position="21"/>
        <end position="108"/>
    </location>
</feature>
<dbReference type="AlphaFoldDB" id="A0A7E4VWY9"/>
<evidence type="ECO:0000313" key="2">
    <source>
        <dbReference type="Proteomes" id="UP000492821"/>
    </source>
</evidence>